<evidence type="ECO:0000313" key="8">
    <source>
        <dbReference type="EMBL" id="BCA92665.1"/>
    </source>
</evidence>
<dbReference type="InterPro" id="IPR027417">
    <property type="entry name" value="P-loop_NTPase"/>
</dbReference>
<evidence type="ECO:0000256" key="2">
    <source>
        <dbReference type="ARBA" id="ARBA00022475"/>
    </source>
</evidence>
<evidence type="ECO:0000313" key="11">
    <source>
        <dbReference type="Proteomes" id="UP000503197"/>
    </source>
</evidence>
<dbReference type="SUPFAM" id="SSF52540">
    <property type="entry name" value="P-loop containing nucleoside triphosphate hydrolases"/>
    <property type="match status" value="1"/>
</dbReference>
<evidence type="ECO:0000313" key="10">
    <source>
        <dbReference type="Proteomes" id="UP000501053"/>
    </source>
</evidence>
<keyword evidence="10" id="KW-1185">Reference proteome</keyword>
<dbReference type="Pfam" id="PF08402">
    <property type="entry name" value="TOBE_2"/>
    <property type="match status" value="1"/>
</dbReference>
<dbReference type="InterPro" id="IPR008995">
    <property type="entry name" value="Mo/tungstate-bd_C_term_dom"/>
</dbReference>
<dbReference type="PROSITE" id="PS00211">
    <property type="entry name" value="ABC_TRANSPORTER_1"/>
    <property type="match status" value="1"/>
</dbReference>
<feature type="domain" description="ABC transporter" evidence="7">
    <location>
        <begin position="4"/>
        <end position="251"/>
    </location>
</feature>
<evidence type="ECO:0000256" key="5">
    <source>
        <dbReference type="ARBA" id="ARBA00022967"/>
    </source>
</evidence>
<dbReference type="Gene3D" id="2.40.50.100">
    <property type="match status" value="1"/>
</dbReference>
<dbReference type="GO" id="GO:0140359">
    <property type="term" value="F:ABC-type transporter activity"/>
    <property type="evidence" value="ECO:0007669"/>
    <property type="project" value="UniProtKB-ARBA"/>
</dbReference>
<dbReference type="EMBL" id="AP022869">
    <property type="protein sequence ID" value="BCB72496.1"/>
    <property type="molecule type" value="Genomic_DNA"/>
</dbReference>
<keyword evidence="6" id="KW-0472">Membrane</keyword>
<dbReference type="InterPro" id="IPR047641">
    <property type="entry name" value="ABC_transpr_MalK/UgpC-like"/>
</dbReference>
<dbReference type="SMART" id="SM00382">
    <property type="entry name" value="AAA"/>
    <property type="match status" value="1"/>
</dbReference>
<dbReference type="InterPro" id="IPR003439">
    <property type="entry name" value="ABC_transporter-like_ATP-bd"/>
</dbReference>
<keyword evidence="1" id="KW-0813">Transport</keyword>
<dbReference type="InterPro" id="IPR003593">
    <property type="entry name" value="AAA+_ATPase"/>
</dbReference>
<accession>A0A6F8XE27</accession>
<dbReference type="GO" id="GO:0016887">
    <property type="term" value="F:ATP hydrolysis activity"/>
    <property type="evidence" value="ECO:0007669"/>
    <property type="project" value="InterPro"/>
</dbReference>
<dbReference type="Proteomes" id="UP000501053">
    <property type="component" value="Chromosome"/>
</dbReference>
<reference evidence="8 11" key="1">
    <citation type="submission" date="2020-02" db="EMBL/GenBank/DDBJ databases">
        <title>Complete Genome Sequence of Halomonas meridiana strain BAA-801, Isolated from Deep Sea Thermal Vent.</title>
        <authorList>
            <person name="Takahashi Y."/>
            <person name="Takahashi H."/>
            <person name="Galipon J."/>
            <person name="Arakawa K."/>
        </authorList>
    </citation>
    <scope>NUCLEOTIDE SEQUENCE [LARGE SCALE GENOMIC DNA]</scope>
    <source>
        <strain evidence="8 11">Slthf1</strain>
    </source>
</reference>
<organism evidence="9 10">
    <name type="scientific">Vreelandella aquamarina</name>
    <dbReference type="NCBI Taxonomy" id="77097"/>
    <lineage>
        <taxon>Bacteria</taxon>
        <taxon>Pseudomonadati</taxon>
        <taxon>Pseudomonadota</taxon>
        <taxon>Gammaproteobacteria</taxon>
        <taxon>Oceanospirillales</taxon>
        <taxon>Halomonadaceae</taxon>
        <taxon>Vreelandella</taxon>
    </lineage>
</organism>
<dbReference type="Proteomes" id="UP000503197">
    <property type="component" value="Chromosome"/>
</dbReference>
<evidence type="ECO:0000256" key="1">
    <source>
        <dbReference type="ARBA" id="ARBA00022448"/>
    </source>
</evidence>
<dbReference type="PROSITE" id="PS50893">
    <property type="entry name" value="ABC_TRANSPORTER_2"/>
    <property type="match status" value="1"/>
</dbReference>
<dbReference type="FunFam" id="3.40.50.300:FF:000042">
    <property type="entry name" value="Maltose/maltodextrin ABC transporter, ATP-binding protein"/>
    <property type="match status" value="1"/>
</dbReference>
<evidence type="ECO:0000313" key="9">
    <source>
        <dbReference type="EMBL" id="BCB72496.1"/>
    </source>
</evidence>
<dbReference type="Pfam" id="PF00005">
    <property type="entry name" value="ABC_tran"/>
    <property type="match status" value="1"/>
</dbReference>
<dbReference type="PANTHER" id="PTHR43875">
    <property type="entry name" value="MALTODEXTRIN IMPORT ATP-BINDING PROTEIN MSMX"/>
    <property type="match status" value="1"/>
</dbReference>
<dbReference type="GO" id="GO:0055052">
    <property type="term" value="C:ATP-binding cassette (ABC) transporter complex, substrate-binding subunit-containing"/>
    <property type="evidence" value="ECO:0007669"/>
    <property type="project" value="TreeGrafter"/>
</dbReference>
<keyword evidence="5" id="KW-1278">Translocase</keyword>
<dbReference type="GO" id="GO:0005524">
    <property type="term" value="F:ATP binding"/>
    <property type="evidence" value="ECO:0007669"/>
    <property type="project" value="UniProtKB-KW"/>
</dbReference>
<protein>
    <submittedName>
        <fullName evidence="9">ABC transporter ATP-binding protein</fullName>
    </submittedName>
</protein>
<reference evidence="9 10" key="2">
    <citation type="submission" date="2020-03" db="EMBL/GenBank/DDBJ databases">
        <title>Complete Genome Sequence of Halomonas meridiana strain Eplume2, isolated from hydrothermal-plume in the north east Pacific Ocean.</title>
        <authorList>
            <person name="Kurihara Y."/>
            <person name="Kawai S."/>
            <person name="Sakai A."/>
            <person name="Galipon J."/>
            <person name="Arakawa K."/>
        </authorList>
    </citation>
    <scope>NUCLEOTIDE SEQUENCE [LARGE SCALE GENOMIC DNA]</scope>
    <source>
        <strain evidence="9 10">Eplume2</strain>
    </source>
</reference>
<proteinExistence type="predicted"/>
<dbReference type="AlphaFoldDB" id="A0A6F8XE27"/>
<evidence type="ECO:0000259" key="7">
    <source>
        <dbReference type="PROSITE" id="PS50893"/>
    </source>
</evidence>
<keyword evidence="3" id="KW-0547">Nucleotide-binding</keyword>
<dbReference type="EMBL" id="AP022821">
    <property type="protein sequence ID" value="BCA92665.1"/>
    <property type="molecule type" value="Genomic_DNA"/>
</dbReference>
<dbReference type="SUPFAM" id="SSF50331">
    <property type="entry name" value="MOP-like"/>
    <property type="match status" value="1"/>
</dbReference>
<dbReference type="InterPro" id="IPR012340">
    <property type="entry name" value="NA-bd_OB-fold"/>
</dbReference>
<keyword evidence="2" id="KW-1003">Cell membrane</keyword>
<sequence length="390" mass="43444">MASIELINLHKRYGEQSVLNGINLKIQDGEFVSLVGESGSGKSTLLRTIAGLETHSSGEILIDGESAGHLLPRERKLAMVFQSYALYPHLSVFDNIAMPLRMQCKRLHRTPIISSLLPSSRRVKANIEERVKIIAESLHILPILHRRPGQLSGGQRQRVALGRAMVRNPKAFLMDEPLSNLDATLRVHMRRELVQMHREMGSTFVYVTHDQAEAMTMSDRVAVLIDGELAQIDTPDTLYRVPSDLRVAKFIGTPKINVFDATVQKGGVIAFNKVKLDRELVTRIDHTQGAKISLAIRPEDASIDASGEGHLKGKVQHIENLGSEALVHLQCGQSQELIVRCSPCLAHSLSSEACYSVRFNEQQLHIFDNNGKRLAQQQNQVNEGRAYEFS</sequence>
<name>A0A6F8XE27_9GAMM</name>
<dbReference type="InterPro" id="IPR017871">
    <property type="entry name" value="ABC_transporter-like_CS"/>
</dbReference>
<evidence type="ECO:0000256" key="3">
    <source>
        <dbReference type="ARBA" id="ARBA00022741"/>
    </source>
</evidence>
<evidence type="ECO:0000256" key="4">
    <source>
        <dbReference type="ARBA" id="ARBA00022840"/>
    </source>
</evidence>
<dbReference type="Gene3D" id="2.40.50.140">
    <property type="entry name" value="Nucleic acid-binding proteins"/>
    <property type="match status" value="1"/>
</dbReference>
<keyword evidence="4 9" id="KW-0067">ATP-binding</keyword>
<gene>
    <name evidence="9" type="ORF">HMEPL2_28470</name>
    <name evidence="8" type="ORF">HMSLTHF_24400</name>
</gene>
<dbReference type="InterPro" id="IPR013611">
    <property type="entry name" value="Transp-assoc_OB_typ2"/>
</dbReference>
<evidence type="ECO:0000256" key="6">
    <source>
        <dbReference type="ARBA" id="ARBA00023136"/>
    </source>
</evidence>
<dbReference type="Gene3D" id="3.40.50.300">
    <property type="entry name" value="P-loop containing nucleotide triphosphate hydrolases"/>
    <property type="match status" value="1"/>
</dbReference>
<dbReference type="RefSeq" id="WP_062375863.1">
    <property type="nucleotide sequence ID" value="NZ_AP022821.1"/>
</dbReference>
<dbReference type="PANTHER" id="PTHR43875:SF15">
    <property type="entry name" value="TREHALOSE IMPORT ATP-BINDING PROTEIN SUGC"/>
    <property type="match status" value="1"/>
</dbReference>